<gene>
    <name evidence="1" type="ORF">PENPOL_c008G09294</name>
</gene>
<evidence type="ECO:0000313" key="1">
    <source>
        <dbReference type="EMBL" id="OQD63849.1"/>
    </source>
</evidence>
<dbReference type="Proteomes" id="UP000191408">
    <property type="component" value="Unassembled WGS sequence"/>
</dbReference>
<proteinExistence type="predicted"/>
<sequence length="285" mass="32288">MALRDQVPDRRVGGSFFAFPTAMSSNIDQYPDQHPVPHQNRSHTAIPTATSGTADYSPGALAAHIKRLNYNEARFYNDGQLKSDALEVMNLMPAKRDPILRPETAWSGATLDQIISERIENIESALMQVVGVPAEQPCIPCQRGHGPWNTCVVLEGNSDLTACAGCRFGGNDIRCTHYQPLHPDKTERECRDREIEDLREDIDWLQKRITESNVALDEIRLTMRVLREATQRNMAANDTHQTMKVLAETVQFHNRQVSQVRADNELLHQRHQELCRLIHHAGQLQ</sequence>
<name>A0A1V6NGX0_PENPO</name>
<reference evidence="2" key="1">
    <citation type="journal article" date="2017" name="Nat. Microbiol.">
        <title>Global analysis of biosynthetic gene clusters reveals vast potential of secondary metabolite production in Penicillium species.</title>
        <authorList>
            <person name="Nielsen J.C."/>
            <person name="Grijseels S."/>
            <person name="Prigent S."/>
            <person name="Ji B."/>
            <person name="Dainat J."/>
            <person name="Nielsen K.F."/>
            <person name="Frisvad J.C."/>
            <person name="Workman M."/>
            <person name="Nielsen J."/>
        </authorList>
    </citation>
    <scope>NUCLEOTIDE SEQUENCE [LARGE SCALE GENOMIC DNA]</scope>
    <source>
        <strain evidence="2">IBT 4502</strain>
    </source>
</reference>
<keyword evidence="2" id="KW-1185">Reference proteome</keyword>
<organism evidence="1 2">
    <name type="scientific">Penicillium polonicum</name>
    <dbReference type="NCBI Taxonomy" id="60169"/>
    <lineage>
        <taxon>Eukaryota</taxon>
        <taxon>Fungi</taxon>
        <taxon>Dikarya</taxon>
        <taxon>Ascomycota</taxon>
        <taxon>Pezizomycotina</taxon>
        <taxon>Eurotiomycetes</taxon>
        <taxon>Eurotiomycetidae</taxon>
        <taxon>Eurotiales</taxon>
        <taxon>Aspergillaceae</taxon>
        <taxon>Penicillium</taxon>
    </lineage>
</organism>
<dbReference type="STRING" id="60169.A0A1V6NGX0"/>
<dbReference type="InterPro" id="IPR022190">
    <property type="entry name" value="DUF3716"/>
</dbReference>
<dbReference type="OrthoDB" id="4174112at2759"/>
<comment type="caution">
    <text evidence="1">The sequence shown here is derived from an EMBL/GenBank/DDBJ whole genome shotgun (WGS) entry which is preliminary data.</text>
</comment>
<dbReference type="AlphaFoldDB" id="A0A1V6NGX0"/>
<dbReference type="Pfam" id="PF12511">
    <property type="entry name" value="DUF3716"/>
    <property type="match status" value="1"/>
</dbReference>
<dbReference type="EMBL" id="MDYM01000008">
    <property type="protein sequence ID" value="OQD63849.1"/>
    <property type="molecule type" value="Genomic_DNA"/>
</dbReference>
<accession>A0A1V6NGX0</accession>
<evidence type="ECO:0000313" key="2">
    <source>
        <dbReference type="Proteomes" id="UP000191408"/>
    </source>
</evidence>
<protein>
    <submittedName>
        <fullName evidence="1">Uncharacterized protein</fullName>
    </submittedName>
</protein>